<evidence type="ECO:0000259" key="3">
    <source>
        <dbReference type="PROSITE" id="PS51406"/>
    </source>
</evidence>
<dbReference type="NCBIfam" id="NF040941">
    <property type="entry name" value="GGGWT_bact"/>
    <property type="match status" value="1"/>
</dbReference>
<dbReference type="InterPro" id="IPR036056">
    <property type="entry name" value="Fibrinogen-like_C"/>
</dbReference>
<evidence type="ECO:0000256" key="1">
    <source>
        <dbReference type="SAM" id="MobiDB-lite"/>
    </source>
</evidence>
<sequence>MKLGWVILGLMVVVGAEAEHRRKVDEEVPDDVRMKEGKVQEERKVQEEQKVQEKTEEEEEEEEEEEGLDVRQAAGQRQRMTTNIPYYTPTTTPPTTTTHDNTPPDYSSSEFRPVDCADLLMSGETTSGVYDIYPFTCKCDGEKIRVWCDMETDGGGWTVFLSRQQQNPQLDFNRTWSEYKEGFGNPYGEYWLGNDNLHFITYGRSYTLREDFYSLSYGLSYDTWQSFKVNDENNRYHLSLSGDAAGTHYTGFSSQSGRYFTTFDQDNDYASDNSAVKHGGGWWYYRGTYFYPTNNNYTTTLKVSGYSNMQKVTSLKMMIRPRICDASVKTIHLRNLPCTSCQSNTQA</sequence>
<dbReference type="Proteomes" id="UP001292094">
    <property type="component" value="Unassembled WGS sequence"/>
</dbReference>
<dbReference type="GO" id="GO:0005615">
    <property type="term" value="C:extracellular space"/>
    <property type="evidence" value="ECO:0007669"/>
    <property type="project" value="TreeGrafter"/>
</dbReference>
<dbReference type="InterPro" id="IPR014716">
    <property type="entry name" value="Fibrinogen_a/b/g_C_1"/>
</dbReference>
<proteinExistence type="predicted"/>
<reference evidence="4" key="1">
    <citation type="submission" date="2023-11" db="EMBL/GenBank/DDBJ databases">
        <title>Genome assemblies of two species of porcelain crab, Petrolisthes cinctipes and Petrolisthes manimaculis (Anomura: Porcellanidae).</title>
        <authorList>
            <person name="Angst P."/>
        </authorList>
    </citation>
    <scope>NUCLEOTIDE SEQUENCE</scope>
    <source>
        <strain evidence="4">PB745_02</strain>
        <tissue evidence="4">Gill</tissue>
    </source>
</reference>
<dbReference type="EMBL" id="JAWZYT010000544">
    <property type="protein sequence ID" value="KAK4322012.1"/>
    <property type="molecule type" value="Genomic_DNA"/>
</dbReference>
<accession>A0AAE1QB09</accession>
<dbReference type="PROSITE" id="PS51406">
    <property type="entry name" value="FIBRINOGEN_C_2"/>
    <property type="match status" value="1"/>
</dbReference>
<keyword evidence="2" id="KW-0732">Signal</keyword>
<gene>
    <name evidence="4" type="ORF">Pmani_007214</name>
</gene>
<dbReference type="Pfam" id="PF00147">
    <property type="entry name" value="Fibrinogen_C"/>
    <property type="match status" value="1"/>
</dbReference>
<comment type="caution">
    <text evidence="4">The sequence shown here is derived from an EMBL/GenBank/DDBJ whole genome shotgun (WGS) entry which is preliminary data.</text>
</comment>
<feature type="signal peptide" evidence="2">
    <location>
        <begin position="1"/>
        <end position="18"/>
    </location>
</feature>
<dbReference type="InterPro" id="IPR002181">
    <property type="entry name" value="Fibrinogen_a/b/g_C_dom"/>
</dbReference>
<evidence type="ECO:0000256" key="2">
    <source>
        <dbReference type="SAM" id="SignalP"/>
    </source>
</evidence>
<feature type="chain" id="PRO_5042254472" description="Fibrinogen C-terminal domain-containing protein" evidence="2">
    <location>
        <begin position="19"/>
        <end position="347"/>
    </location>
</feature>
<feature type="compositionally biased region" description="Low complexity" evidence="1">
    <location>
        <begin position="81"/>
        <end position="105"/>
    </location>
</feature>
<organism evidence="4 5">
    <name type="scientific">Petrolisthes manimaculis</name>
    <dbReference type="NCBI Taxonomy" id="1843537"/>
    <lineage>
        <taxon>Eukaryota</taxon>
        <taxon>Metazoa</taxon>
        <taxon>Ecdysozoa</taxon>
        <taxon>Arthropoda</taxon>
        <taxon>Crustacea</taxon>
        <taxon>Multicrustacea</taxon>
        <taxon>Malacostraca</taxon>
        <taxon>Eumalacostraca</taxon>
        <taxon>Eucarida</taxon>
        <taxon>Decapoda</taxon>
        <taxon>Pleocyemata</taxon>
        <taxon>Anomura</taxon>
        <taxon>Galatheoidea</taxon>
        <taxon>Porcellanidae</taxon>
        <taxon>Petrolisthes</taxon>
    </lineage>
</organism>
<evidence type="ECO:0000313" key="4">
    <source>
        <dbReference type="EMBL" id="KAK4322012.1"/>
    </source>
</evidence>
<protein>
    <recommendedName>
        <fullName evidence="3">Fibrinogen C-terminal domain-containing protein</fullName>
    </recommendedName>
</protein>
<feature type="compositionally biased region" description="Basic and acidic residues" evidence="1">
    <location>
        <begin position="21"/>
        <end position="54"/>
    </location>
</feature>
<dbReference type="PANTHER" id="PTHR19143">
    <property type="entry name" value="FIBRINOGEN/TENASCIN/ANGIOPOEITIN"/>
    <property type="match status" value="1"/>
</dbReference>
<feature type="domain" description="Fibrinogen C-terminal" evidence="3">
    <location>
        <begin position="107"/>
        <end position="286"/>
    </location>
</feature>
<name>A0AAE1QB09_9EUCA</name>
<dbReference type="Gene3D" id="3.90.215.10">
    <property type="entry name" value="Gamma Fibrinogen, chain A, domain 1"/>
    <property type="match status" value="1"/>
</dbReference>
<dbReference type="InterPro" id="IPR050373">
    <property type="entry name" value="Fibrinogen_C-term_domain"/>
</dbReference>
<dbReference type="SMART" id="SM00186">
    <property type="entry name" value="FBG"/>
    <property type="match status" value="1"/>
</dbReference>
<feature type="compositionally biased region" description="Acidic residues" evidence="1">
    <location>
        <begin position="55"/>
        <end position="67"/>
    </location>
</feature>
<dbReference type="AlphaFoldDB" id="A0AAE1QB09"/>
<feature type="region of interest" description="Disordered" evidence="1">
    <location>
        <begin position="21"/>
        <end position="109"/>
    </location>
</feature>
<dbReference type="SUPFAM" id="SSF56496">
    <property type="entry name" value="Fibrinogen C-terminal domain-like"/>
    <property type="match status" value="1"/>
</dbReference>
<evidence type="ECO:0000313" key="5">
    <source>
        <dbReference type="Proteomes" id="UP001292094"/>
    </source>
</evidence>
<keyword evidence="5" id="KW-1185">Reference proteome</keyword>
<dbReference type="CDD" id="cd00087">
    <property type="entry name" value="FReD"/>
    <property type="match status" value="1"/>
</dbReference>